<feature type="domain" description="Acyltransferase 3" evidence="2">
    <location>
        <begin position="1"/>
        <end position="330"/>
    </location>
</feature>
<sequence length="360" mass="38830">MVVLTHVGFQSGTTTTSAFGPLLARLDVGVAVFFVISGFLLFRPHAVAHLARTRRPRTRSYFLHRALRILPVAWLATGLAAVLAPTKGAPLSAYLEHATLIHIYVSEQFLVGLTQMWSLATEVAFYVALPVIALVLCRGRRDAAWVWRVMGICAVAVLASPIWMAVNHDQPQARLWLPGFLGWFALGMLLAAWQVGRELGLLRPSAAEAIAARPGTAWALAAAVLVIATSPVAGPYGLEEPTAAEAAFKSLAYGLVGFFIVVPAIVPSRSTTVGILLGGPVAKYLGSISYGVFAYHVIVLALIDEHTGLGVFTGHFWERLGLTLVLTIPLASASFYWLERPVMRWGRRRVSRGSKVVSAS</sequence>
<dbReference type="AlphaFoldDB" id="A0A2T0UUJ1"/>
<feature type="transmembrane region" description="Helical" evidence="1">
    <location>
        <begin position="175"/>
        <end position="196"/>
    </location>
</feature>
<feature type="transmembrane region" description="Helical" evidence="1">
    <location>
        <begin position="250"/>
        <end position="269"/>
    </location>
</feature>
<gene>
    <name evidence="3" type="ORF">BCF74_10586</name>
</gene>
<evidence type="ECO:0000259" key="2">
    <source>
        <dbReference type="Pfam" id="PF01757"/>
    </source>
</evidence>
<dbReference type="PANTHER" id="PTHR23028">
    <property type="entry name" value="ACETYLTRANSFERASE"/>
    <property type="match status" value="1"/>
</dbReference>
<feature type="transmembrane region" description="Helical" evidence="1">
    <location>
        <begin position="144"/>
        <end position="163"/>
    </location>
</feature>
<evidence type="ECO:0000313" key="4">
    <source>
        <dbReference type="Proteomes" id="UP000237822"/>
    </source>
</evidence>
<keyword evidence="1" id="KW-0812">Transmembrane</keyword>
<organism evidence="3 4">
    <name type="scientific">Knoellia remsis</name>
    <dbReference type="NCBI Taxonomy" id="407159"/>
    <lineage>
        <taxon>Bacteria</taxon>
        <taxon>Bacillati</taxon>
        <taxon>Actinomycetota</taxon>
        <taxon>Actinomycetes</taxon>
        <taxon>Micrococcales</taxon>
        <taxon>Intrasporangiaceae</taxon>
        <taxon>Knoellia</taxon>
    </lineage>
</organism>
<feature type="transmembrane region" description="Helical" evidence="1">
    <location>
        <begin position="281"/>
        <end position="303"/>
    </location>
</feature>
<dbReference type="PANTHER" id="PTHR23028:SF53">
    <property type="entry name" value="ACYL_TRANSF_3 DOMAIN-CONTAINING PROTEIN"/>
    <property type="match status" value="1"/>
</dbReference>
<keyword evidence="4" id="KW-1185">Reference proteome</keyword>
<feature type="transmembrane region" description="Helical" evidence="1">
    <location>
        <begin position="217"/>
        <end position="238"/>
    </location>
</feature>
<feature type="transmembrane region" description="Helical" evidence="1">
    <location>
        <begin position="116"/>
        <end position="137"/>
    </location>
</feature>
<feature type="transmembrane region" description="Helical" evidence="1">
    <location>
        <begin position="22"/>
        <end position="42"/>
    </location>
</feature>
<protein>
    <submittedName>
        <fullName evidence="3">Peptidoglycan/LPS O-acetylase OafA/YrhL</fullName>
    </submittedName>
</protein>
<accession>A0A2T0UUJ1</accession>
<dbReference type="InterPro" id="IPR002656">
    <property type="entry name" value="Acyl_transf_3_dom"/>
</dbReference>
<evidence type="ECO:0000313" key="3">
    <source>
        <dbReference type="EMBL" id="PRY61528.1"/>
    </source>
</evidence>
<keyword evidence="1" id="KW-1133">Transmembrane helix</keyword>
<dbReference type="EMBL" id="PVTI01000005">
    <property type="protein sequence ID" value="PRY61528.1"/>
    <property type="molecule type" value="Genomic_DNA"/>
</dbReference>
<dbReference type="GO" id="GO:0009103">
    <property type="term" value="P:lipopolysaccharide biosynthetic process"/>
    <property type="evidence" value="ECO:0007669"/>
    <property type="project" value="TreeGrafter"/>
</dbReference>
<dbReference type="GO" id="GO:0016020">
    <property type="term" value="C:membrane"/>
    <property type="evidence" value="ECO:0007669"/>
    <property type="project" value="TreeGrafter"/>
</dbReference>
<reference evidence="3 4" key="1">
    <citation type="submission" date="2018-03" db="EMBL/GenBank/DDBJ databases">
        <title>Genomic Encyclopedia of Archaeal and Bacterial Type Strains, Phase II (KMG-II): from individual species to whole genera.</title>
        <authorList>
            <person name="Goeker M."/>
        </authorList>
    </citation>
    <scope>NUCLEOTIDE SEQUENCE [LARGE SCALE GENOMIC DNA]</scope>
    <source>
        <strain evidence="3 4">ATCC BAA-1496</strain>
    </source>
</reference>
<evidence type="ECO:0000256" key="1">
    <source>
        <dbReference type="SAM" id="Phobius"/>
    </source>
</evidence>
<name>A0A2T0UUJ1_9MICO</name>
<dbReference type="InterPro" id="IPR050879">
    <property type="entry name" value="Acyltransferase_3"/>
</dbReference>
<dbReference type="Pfam" id="PF01757">
    <property type="entry name" value="Acyl_transf_3"/>
    <property type="match status" value="1"/>
</dbReference>
<dbReference type="Proteomes" id="UP000237822">
    <property type="component" value="Unassembled WGS sequence"/>
</dbReference>
<proteinExistence type="predicted"/>
<feature type="transmembrane region" description="Helical" evidence="1">
    <location>
        <begin position="62"/>
        <end position="84"/>
    </location>
</feature>
<feature type="transmembrane region" description="Helical" evidence="1">
    <location>
        <begin position="315"/>
        <end position="338"/>
    </location>
</feature>
<dbReference type="GO" id="GO:0016747">
    <property type="term" value="F:acyltransferase activity, transferring groups other than amino-acyl groups"/>
    <property type="evidence" value="ECO:0007669"/>
    <property type="project" value="InterPro"/>
</dbReference>
<comment type="caution">
    <text evidence="3">The sequence shown here is derived from an EMBL/GenBank/DDBJ whole genome shotgun (WGS) entry which is preliminary data.</text>
</comment>
<keyword evidence="1" id="KW-0472">Membrane</keyword>